<reference evidence="1" key="1">
    <citation type="submission" date="2019-08" db="EMBL/GenBank/DDBJ databases">
        <authorList>
            <person name="Kucharzyk K."/>
            <person name="Murdoch R.W."/>
            <person name="Higgins S."/>
            <person name="Loffler F."/>
        </authorList>
    </citation>
    <scope>NUCLEOTIDE SEQUENCE</scope>
</reference>
<organism evidence="1">
    <name type="scientific">bioreactor metagenome</name>
    <dbReference type="NCBI Taxonomy" id="1076179"/>
    <lineage>
        <taxon>unclassified sequences</taxon>
        <taxon>metagenomes</taxon>
        <taxon>ecological metagenomes</taxon>
    </lineage>
</organism>
<sequence length="154" mass="18009">MVEENILQVNYIIDGILTTIQTEVISERSDENEIQKIHYEVICEGNYIISETCSDTELSIVKLQQVLPGNTSIACYQSCRYGNFCPFGDCDNEIFCLRDMMPNDRNEICEFFSENGDLLEVKSRRLLDFCKEYKPIAYNEVYTYNDWGYRNNDL</sequence>
<evidence type="ECO:0000313" key="1">
    <source>
        <dbReference type="EMBL" id="MPN05350.1"/>
    </source>
</evidence>
<gene>
    <name evidence="1" type="ORF">SDC9_152600</name>
</gene>
<protein>
    <submittedName>
        <fullName evidence="1">Uncharacterized protein</fullName>
    </submittedName>
</protein>
<dbReference type="AlphaFoldDB" id="A0A645EV74"/>
<dbReference type="EMBL" id="VSSQ01051264">
    <property type="protein sequence ID" value="MPN05350.1"/>
    <property type="molecule type" value="Genomic_DNA"/>
</dbReference>
<comment type="caution">
    <text evidence="1">The sequence shown here is derived from an EMBL/GenBank/DDBJ whole genome shotgun (WGS) entry which is preliminary data.</text>
</comment>
<accession>A0A645EV74</accession>
<name>A0A645EV74_9ZZZZ</name>
<proteinExistence type="predicted"/>